<reference evidence="1 2" key="1">
    <citation type="submission" date="2019-05" db="EMBL/GenBank/DDBJ databases">
        <title>Another draft genome of Portunus trituberculatus and its Hox gene families provides insights of decapod evolution.</title>
        <authorList>
            <person name="Jeong J.-H."/>
            <person name="Song I."/>
            <person name="Kim S."/>
            <person name="Choi T."/>
            <person name="Kim D."/>
            <person name="Ryu S."/>
            <person name="Kim W."/>
        </authorList>
    </citation>
    <scope>NUCLEOTIDE SEQUENCE [LARGE SCALE GENOMIC DNA]</scope>
    <source>
        <tissue evidence="1">Muscle</tissue>
    </source>
</reference>
<sequence length="158" mass="17498">MVHTVQQGEGEAEIVHGGCVEEAKIVGYLCSGALARDKHLLVEVLVKHLQRGVCHHHLVLVNLAFPALVTKTVGTRNLPSSSTSSVKASGADGRMRWPRIMTPSMSNRSPKSGDLPDFLTRLWKKGRRLIREQHYKCPKSLSGHRLVGIRKKKHTALI</sequence>
<evidence type="ECO:0000313" key="1">
    <source>
        <dbReference type="EMBL" id="MPC24909.1"/>
    </source>
</evidence>
<dbReference type="EMBL" id="VSRR010001389">
    <property type="protein sequence ID" value="MPC24909.1"/>
    <property type="molecule type" value="Genomic_DNA"/>
</dbReference>
<keyword evidence="2" id="KW-1185">Reference proteome</keyword>
<protein>
    <submittedName>
        <fullName evidence="1">Uncharacterized protein</fullName>
    </submittedName>
</protein>
<evidence type="ECO:0000313" key="2">
    <source>
        <dbReference type="Proteomes" id="UP000324222"/>
    </source>
</evidence>
<comment type="caution">
    <text evidence="1">The sequence shown here is derived from an EMBL/GenBank/DDBJ whole genome shotgun (WGS) entry which is preliminary data.</text>
</comment>
<proteinExistence type="predicted"/>
<name>A0A5B7DV25_PORTR</name>
<organism evidence="1 2">
    <name type="scientific">Portunus trituberculatus</name>
    <name type="common">Swimming crab</name>
    <name type="synonym">Neptunus trituberculatus</name>
    <dbReference type="NCBI Taxonomy" id="210409"/>
    <lineage>
        <taxon>Eukaryota</taxon>
        <taxon>Metazoa</taxon>
        <taxon>Ecdysozoa</taxon>
        <taxon>Arthropoda</taxon>
        <taxon>Crustacea</taxon>
        <taxon>Multicrustacea</taxon>
        <taxon>Malacostraca</taxon>
        <taxon>Eumalacostraca</taxon>
        <taxon>Eucarida</taxon>
        <taxon>Decapoda</taxon>
        <taxon>Pleocyemata</taxon>
        <taxon>Brachyura</taxon>
        <taxon>Eubrachyura</taxon>
        <taxon>Portunoidea</taxon>
        <taxon>Portunidae</taxon>
        <taxon>Portuninae</taxon>
        <taxon>Portunus</taxon>
    </lineage>
</organism>
<gene>
    <name evidence="1" type="ORF">E2C01_018003</name>
</gene>
<dbReference type="AlphaFoldDB" id="A0A5B7DV25"/>
<dbReference type="Proteomes" id="UP000324222">
    <property type="component" value="Unassembled WGS sequence"/>
</dbReference>
<accession>A0A5B7DV25</accession>